<sequence>MAPTTTERVFGIGELVESILLHLPDTPVDKQHEPLFQLFVLQSLNRTTNLAIKSSKRLRQHMFLEPRDTTPMAARMPTTWLLRQVGIAVVLPLDAALLDIRIEGLGLNGVVNCKVQGYLRDLITAFSKVEAYRSLAWVHLKAPEQGVSIKNLDMRVQIGSEYIWDFGAGAKELTRWWRDGVLNTMWAERWEFGEEVTVGDLLDKYLEVMRRTPAEHRLQQSVHAKAISGRT</sequence>
<dbReference type="AlphaFoldDB" id="A0A9Q8PBI0"/>
<proteinExistence type="predicted"/>
<dbReference type="OrthoDB" id="3648185at2759"/>
<dbReference type="RefSeq" id="XP_047763762.1">
    <property type="nucleotide sequence ID" value="XM_047905925.1"/>
</dbReference>
<accession>A0A9Q8PBI0</accession>
<protein>
    <submittedName>
        <fullName evidence="1">Uncharacterized protein</fullName>
    </submittedName>
</protein>
<organism evidence="1 2">
    <name type="scientific">Passalora fulva</name>
    <name type="common">Tomato leaf mold</name>
    <name type="synonym">Cladosporium fulvum</name>
    <dbReference type="NCBI Taxonomy" id="5499"/>
    <lineage>
        <taxon>Eukaryota</taxon>
        <taxon>Fungi</taxon>
        <taxon>Dikarya</taxon>
        <taxon>Ascomycota</taxon>
        <taxon>Pezizomycotina</taxon>
        <taxon>Dothideomycetes</taxon>
        <taxon>Dothideomycetidae</taxon>
        <taxon>Mycosphaerellales</taxon>
        <taxon>Mycosphaerellaceae</taxon>
        <taxon>Fulvia</taxon>
    </lineage>
</organism>
<gene>
    <name evidence="1" type="ORF">CLAFUR5_06777</name>
</gene>
<evidence type="ECO:0000313" key="2">
    <source>
        <dbReference type="Proteomes" id="UP000756132"/>
    </source>
</evidence>
<dbReference type="Proteomes" id="UP000756132">
    <property type="component" value="Chromosome 6"/>
</dbReference>
<evidence type="ECO:0000313" key="1">
    <source>
        <dbReference type="EMBL" id="UJO19396.1"/>
    </source>
</evidence>
<dbReference type="EMBL" id="CP090168">
    <property type="protein sequence ID" value="UJO19396.1"/>
    <property type="molecule type" value="Genomic_DNA"/>
</dbReference>
<dbReference type="GeneID" id="71986655"/>
<dbReference type="KEGG" id="ffu:CLAFUR5_06777"/>
<reference evidence="1" key="1">
    <citation type="submission" date="2021-12" db="EMBL/GenBank/DDBJ databases">
        <authorList>
            <person name="Zaccaron A."/>
            <person name="Stergiopoulos I."/>
        </authorList>
    </citation>
    <scope>NUCLEOTIDE SEQUENCE</scope>
    <source>
        <strain evidence="1">Race5_Kim</strain>
    </source>
</reference>
<dbReference type="OMA" id="IGSEYIW"/>
<reference evidence="1" key="2">
    <citation type="journal article" date="2022" name="Microb. Genom.">
        <title>A chromosome-scale genome assembly of the tomato pathogen Cladosporium fulvum reveals a compartmentalized genome architecture and the presence of a dispensable chromosome.</title>
        <authorList>
            <person name="Zaccaron A.Z."/>
            <person name="Chen L.H."/>
            <person name="Samaras A."/>
            <person name="Stergiopoulos I."/>
        </authorList>
    </citation>
    <scope>NUCLEOTIDE SEQUENCE</scope>
    <source>
        <strain evidence="1">Race5_Kim</strain>
    </source>
</reference>
<keyword evidence="2" id="KW-1185">Reference proteome</keyword>
<name>A0A9Q8PBI0_PASFU</name>